<dbReference type="Proteomes" id="UP000286997">
    <property type="component" value="Unassembled WGS sequence"/>
</dbReference>
<dbReference type="InterPro" id="IPR036286">
    <property type="entry name" value="LexA/Signal_pep-like_sf"/>
</dbReference>
<name>A0A437NY48_9HYPH</name>
<dbReference type="InterPro" id="IPR001387">
    <property type="entry name" value="Cro/C1-type_HTH"/>
</dbReference>
<dbReference type="SUPFAM" id="SSF47413">
    <property type="entry name" value="lambda repressor-like DNA-binding domains"/>
    <property type="match status" value="1"/>
</dbReference>
<feature type="domain" description="HTH cro/C1-type" evidence="1">
    <location>
        <begin position="18"/>
        <end position="65"/>
    </location>
</feature>
<dbReference type="RefSeq" id="WP_127732873.1">
    <property type="nucleotide sequence ID" value="NZ_SACP01000025.1"/>
</dbReference>
<dbReference type="Pfam" id="PF01381">
    <property type="entry name" value="HTH_3"/>
    <property type="match status" value="1"/>
</dbReference>
<gene>
    <name evidence="2" type="ORF">EOE48_21170</name>
</gene>
<dbReference type="SUPFAM" id="SSF51306">
    <property type="entry name" value="LexA/Signal peptidase"/>
    <property type="match status" value="1"/>
</dbReference>
<organism evidence="2 3">
    <name type="scientific">Methylobacterium oryzihabitans</name>
    <dbReference type="NCBI Taxonomy" id="2499852"/>
    <lineage>
        <taxon>Bacteria</taxon>
        <taxon>Pseudomonadati</taxon>
        <taxon>Pseudomonadota</taxon>
        <taxon>Alphaproteobacteria</taxon>
        <taxon>Hyphomicrobiales</taxon>
        <taxon>Methylobacteriaceae</taxon>
        <taxon>Methylobacterium</taxon>
    </lineage>
</organism>
<dbReference type="AlphaFoldDB" id="A0A437NY48"/>
<sequence>MTREEIEDWLRNGLETSGFSMAEASRQLGIPRDAISKVLKQERELSALELARLATILGIAPPQSLINAMQPAFYITVVGEAQAGLWRDMSQDYFAGYSIPAMIEPPYKPQDLFAILIGGPSINLRAKDGDHVIVLKYEAAPRGIRDGDWVVVERTKGELRELTIRVVKSNKSGGLDFHFCSDDSRYDAFISQNLAPGETVKVLGFAMNFVSRGTMI</sequence>
<evidence type="ECO:0000259" key="1">
    <source>
        <dbReference type="PROSITE" id="PS50943"/>
    </source>
</evidence>
<dbReference type="Gene3D" id="1.10.260.40">
    <property type="entry name" value="lambda repressor-like DNA-binding domains"/>
    <property type="match status" value="1"/>
</dbReference>
<dbReference type="PROSITE" id="PS50943">
    <property type="entry name" value="HTH_CROC1"/>
    <property type="match status" value="1"/>
</dbReference>
<proteinExistence type="predicted"/>
<comment type="caution">
    <text evidence="2">The sequence shown here is derived from an EMBL/GenBank/DDBJ whole genome shotgun (WGS) entry which is preliminary data.</text>
</comment>
<accession>A0A437NY48</accession>
<dbReference type="InterPro" id="IPR015927">
    <property type="entry name" value="Peptidase_S24_S26A/B/C"/>
</dbReference>
<protein>
    <recommendedName>
        <fullName evidence="1">HTH cro/C1-type domain-containing protein</fullName>
    </recommendedName>
</protein>
<evidence type="ECO:0000313" key="3">
    <source>
        <dbReference type="Proteomes" id="UP000286997"/>
    </source>
</evidence>
<dbReference type="GO" id="GO:0003677">
    <property type="term" value="F:DNA binding"/>
    <property type="evidence" value="ECO:0007669"/>
    <property type="project" value="InterPro"/>
</dbReference>
<dbReference type="Gene3D" id="2.10.109.10">
    <property type="entry name" value="Umud Fragment, subunit A"/>
    <property type="match status" value="1"/>
</dbReference>
<dbReference type="OrthoDB" id="528805at2"/>
<reference evidence="2 3" key="1">
    <citation type="submission" date="2019-01" db="EMBL/GenBank/DDBJ databases">
        <authorList>
            <person name="Chen W.-M."/>
        </authorList>
    </citation>
    <scope>NUCLEOTIDE SEQUENCE [LARGE SCALE GENOMIC DNA]</scope>
    <source>
        <strain evidence="2 3">TER-1</strain>
    </source>
</reference>
<dbReference type="SMART" id="SM00530">
    <property type="entry name" value="HTH_XRE"/>
    <property type="match status" value="1"/>
</dbReference>
<evidence type="ECO:0000313" key="2">
    <source>
        <dbReference type="EMBL" id="RVU14936.1"/>
    </source>
</evidence>
<dbReference type="Pfam" id="PF00717">
    <property type="entry name" value="Peptidase_S24"/>
    <property type="match status" value="1"/>
</dbReference>
<dbReference type="InterPro" id="IPR010982">
    <property type="entry name" value="Lambda_DNA-bd_dom_sf"/>
</dbReference>
<keyword evidence="3" id="KW-1185">Reference proteome</keyword>
<dbReference type="CDD" id="cd00093">
    <property type="entry name" value="HTH_XRE"/>
    <property type="match status" value="1"/>
</dbReference>
<dbReference type="EMBL" id="SACP01000025">
    <property type="protein sequence ID" value="RVU14936.1"/>
    <property type="molecule type" value="Genomic_DNA"/>
</dbReference>